<feature type="transmembrane region" description="Helical" evidence="1">
    <location>
        <begin position="90"/>
        <end position="110"/>
    </location>
</feature>
<name>A0A5R9PGB2_9GAMM</name>
<dbReference type="RefSeq" id="WP_138348543.1">
    <property type="nucleotide sequence ID" value="NZ_SROY01000002.1"/>
</dbReference>
<dbReference type="EMBL" id="SROY01000002">
    <property type="protein sequence ID" value="TLX22256.1"/>
    <property type="molecule type" value="Genomic_DNA"/>
</dbReference>
<evidence type="ECO:0000256" key="1">
    <source>
        <dbReference type="SAM" id="Phobius"/>
    </source>
</evidence>
<evidence type="ECO:0000313" key="2">
    <source>
        <dbReference type="EMBL" id="TLX22256.1"/>
    </source>
</evidence>
<accession>A0A5R9PGB2</accession>
<keyword evidence="1" id="KW-1133">Transmembrane helix</keyword>
<dbReference type="STRING" id="1123377.GCA_000423885_00333"/>
<dbReference type="InterPro" id="IPR021354">
    <property type="entry name" value="DUF2975"/>
</dbReference>
<sequence>MALPDRFRRHCHWLRAATVLVFAGLALLLALGASTLPWMGSANASAGDRTLLMLVRLSPGLGYLWALWAVQRALGDLAAGRLFHAAVARAIRHIGVGVLVGALLSVFAITNLTRLIEGGQGGLAYFDLSGIVLGVVGAALVLLARVVDSARALQAELDEIV</sequence>
<reference evidence="2 3" key="1">
    <citation type="submission" date="2019-04" db="EMBL/GenBank/DDBJ databases">
        <authorList>
            <person name="Grouzdev D.S."/>
            <person name="Nazina T.N."/>
        </authorList>
    </citation>
    <scope>NUCLEOTIDE SEQUENCE [LARGE SCALE GENOMIC DNA]</scope>
    <source>
        <strain evidence="2 3">SHC 3-19</strain>
    </source>
</reference>
<gene>
    <name evidence="2" type="ORF">E5S66_07025</name>
</gene>
<dbReference type="Proteomes" id="UP000308508">
    <property type="component" value="Unassembled WGS sequence"/>
</dbReference>
<keyword evidence="1" id="KW-0812">Transmembrane</keyword>
<organism evidence="2 3">
    <name type="scientific">Thermomonas fusca</name>
    <dbReference type="NCBI Taxonomy" id="215690"/>
    <lineage>
        <taxon>Bacteria</taxon>
        <taxon>Pseudomonadati</taxon>
        <taxon>Pseudomonadota</taxon>
        <taxon>Gammaproteobacteria</taxon>
        <taxon>Lysobacterales</taxon>
        <taxon>Lysobacteraceae</taxon>
        <taxon>Thermomonas</taxon>
    </lineage>
</organism>
<protein>
    <submittedName>
        <fullName evidence="2">DUF2975 domain-containing protein</fullName>
    </submittedName>
</protein>
<keyword evidence="3" id="KW-1185">Reference proteome</keyword>
<proteinExistence type="predicted"/>
<keyword evidence="1" id="KW-0472">Membrane</keyword>
<evidence type="ECO:0000313" key="3">
    <source>
        <dbReference type="Proteomes" id="UP000308508"/>
    </source>
</evidence>
<comment type="caution">
    <text evidence="2">The sequence shown here is derived from an EMBL/GenBank/DDBJ whole genome shotgun (WGS) entry which is preliminary data.</text>
</comment>
<dbReference type="Pfam" id="PF11188">
    <property type="entry name" value="DUF2975"/>
    <property type="match status" value="1"/>
</dbReference>
<feature type="transmembrane region" description="Helical" evidence="1">
    <location>
        <begin position="12"/>
        <end position="31"/>
    </location>
</feature>
<feature type="transmembrane region" description="Helical" evidence="1">
    <location>
        <begin position="51"/>
        <end position="70"/>
    </location>
</feature>
<feature type="transmembrane region" description="Helical" evidence="1">
    <location>
        <begin position="122"/>
        <end position="144"/>
    </location>
</feature>
<dbReference type="AlphaFoldDB" id="A0A5R9PGB2"/>